<keyword evidence="9" id="KW-0804">Transcription</keyword>
<dbReference type="CDD" id="cd18793">
    <property type="entry name" value="SF2_C_SNF"/>
    <property type="match status" value="1"/>
</dbReference>
<proteinExistence type="predicted"/>
<feature type="compositionally biased region" description="Polar residues" evidence="13">
    <location>
        <begin position="587"/>
        <end position="598"/>
    </location>
</feature>
<feature type="compositionally biased region" description="Polar residues" evidence="13">
    <location>
        <begin position="378"/>
        <end position="388"/>
    </location>
</feature>
<dbReference type="PANTHER" id="PTHR45623">
    <property type="entry name" value="CHROMODOMAIN-HELICASE-DNA-BINDING PROTEIN 3-RELATED-RELATED"/>
    <property type="match status" value="1"/>
</dbReference>
<feature type="domain" description="Chromo" evidence="14">
    <location>
        <begin position="1053"/>
        <end position="1120"/>
    </location>
</feature>
<dbReference type="Gene3D" id="2.40.50.40">
    <property type="match status" value="2"/>
</dbReference>
<feature type="compositionally biased region" description="Low complexity" evidence="13">
    <location>
        <begin position="185"/>
        <end position="213"/>
    </location>
</feature>
<evidence type="ECO:0000256" key="13">
    <source>
        <dbReference type="SAM" id="MobiDB-lite"/>
    </source>
</evidence>
<comment type="subcellular location">
    <subcellularLocation>
        <location evidence="1">Nucleus</location>
    </subcellularLocation>
</comment>
<feature type="compositionally biased region" description="Low complexity" evidence="13">
    <location>
        <begin position="357"/>
        <end position="377"/>
    </location>
</feature>
<dbReference type="InterPro" id="IPR036227">
    <property type="entry name" value="Ribosomal_uL15/eL18_sf"/>
</dbReference>
<reference evidence="17 18" key="1">
    <citation type="submission" date="2022-05" db="EMBL/GenBank/DDBJ databases">
        <title>Chromosome-level reference genomes for two strains of Caenorhabditis briggsae: an improved platform for comparative genomics.</title>
        <authorList>
            <person name="Stevens L."/>
            <person name="Andersen E.C."/>
        </authorList>
    </citation>
    <scope>NUCLEOTIDE SEQUENCE [LARGE SCALE GENOMIC DNA]</scope>
    <source>
        <strain evidence="17">QX1410_ONT</strain>
        <tissue evidence="17">Whole-organism</tissue>
    </source>
</reference>
<evidence type="ECO:0000256" key="6">
    <source>
        <dbReference type="ARBA" id="ARBA00022980"/>
    </source>
</evidence>
<dbReference type="InterPro" id="IPR037259">
    <property type="entry name" value="BRK_sf"/>
</dbReference>
<evidence type="ECO:0000259" key="16">
    <source>
        <dbReference type="PROSITE" id="PS51194"/>
    </source>
</evidence>
<feature type="compositionally biased region" description="Pro residues" evidence="13">
    <location>
        <begin position="471"/>
        <end position="486"/>
    </location>
</feature>
<evidence type="ECO:0000256" key="2">
    <source>
        <dbReference type="ARBA" id="ARBA00022737"/>
    </source>
</evidence>
<dbReference type="GO" id="GO:0005840">
    <property type="term" value="C:ribosome"/>
    <property type="evidence" value="ECO:0007669"/>
    <property type="project" value="UniProtKB-KW"/>
</dbReference>
<dbReference type="SUPFAM" id="SSF160481">
    <property type="entry name" value="BRK domain-like"/>
    <property type="match status" value="1"/>
</dbReference>
<feature type="compositionally biased region" description="Polar residues" evidence="13">
    <location>
        <begin position="645"/>
        <end position="655"/>
    </location>
</feature>
<feature type="coiled-coil region" evidence="12">
    <location>
        <begin position="301"/>
        <end position="351"/>
    </location>
</feature>
<dbReference type="Proteomes" id="UP000827892">
    <property type="component" value="Chromosome I"/>
</dbReference>
<feature type="compositionally biased region" description="Low complexity" evidence="13">
    <location>
        <begin position="487"/>
        <end position="510"/>
    </location>
</feature>
<feature type="domain" description="Chromo" evidence="14">
    <location>
        <begin position="937"/>
        <end position="1045"/>
    </location>
</feature>
<feature type="compositionally biased region" description="Pro residues" evidence="13">
    <location>
        <begin position="214"/>
        <end position="230"/>
    </location>
</feature>
<feature type="compositionally biased region" description="Low complexity" evidence="13">
    <location>
        <begin position="2819"/>
        <end position="2858"/>
    </location>
</feature>
<feature type="compositionally biased region" description="Basic residues" evidence="13">
    <location>
        <begin position="1752"/>
        <end position="1764"/>
    </location>
</feature>
<feature type="compositionally biased region" description="Low complexity" evidence="13">
    <location>
        <begin position="99"/>
        <end position="110"/>
    </location>
</feature>
<dbReference type="InterPro" id="IPR014001">
    <property type="entry name" value="Helicase_ATP-bd"/>
</dbReference>
<dbReference type="CDD" id="cd18659">
    <property type="entry name" value="CD2_tandem"/>
    <property type="match status" value="1"/>
</dbReference>
<dbReference type="Pfam" id="PF00385">
    <property type="entry name" value="Chromo"/>
    <property type="match status" value="1"/>
</dbReference>
<dbReference type="InterPro" id="IPR000330">
    <property type="entry name" value="SNF2_N"/>
</dbReference>
<keyword evidence="11" id="KW-0687">Ribonucleoprotein</keyword>
<organism evidence="17 18">
    <name type="scientific">Caenorhabditis briggsae</name>
    <dbReference type="NCBI Taxonomy" id="6238"/>
    <lineage>
        <taxon>Eukaryota</taxon>
        <taxon>Metazoa</taxon>
        <taxon>Ecdysozoa</taxon>
        <taxon>Nematoda</taxon>
        <taxon>Chromadorea</taxon>
        <taxon>Rhabditida</taxon>
        <taxon>Rhabditina</taxon>
        <taxon>Rhabditomorpha</taxon>
        <taxon>Rhabditoidea</taxon>
        <taxon>Rhabditidae</taxon>
        <taxon>Peloderinae</taxon>
        <taxon>Caenorhabditis</taxon>
    </lineage>
</organism>
<dbReference type="GO" id="GO:0016787">
    <property type="term" value="F:hydrolase activity"/>
    <property type="evidence" value="ECO:0007669"/>
    <property type="project" value="UniProtKB-KW"/>
</dbReference>
<dbReference type="SUPFAM" id="SSF52080">
    <property type="entry name" value="Ribosomal proteins L15p and L18e"/>
    <property type="match status" value="1"/>
</dbReference>
<dbReference type="PANTHER" id="PTHR45623:SF11">
    <property type="entry name" value="KISMET, ISOFORM C"/>
    <property type="match status" value="1"/>
</dbReference>
<feature type="region of interest" description="Disordered" evidence="13">
    <location>
        <begin position="2231"/>
        <end position="2261"/>
    </location>
</feature>
<feature type="compositionally biased region" description="Low complexity" evidence="13">
    <location>
        <begin position="612"/>
        <end position="629"/>
    </location>
</feature>
<dbReference type="Gene3D" id="3.40.50.300">
    <property type="entry name" value="P-loop containing nucleotide triphosphate hydrolases"/>
    <property type="match status" value="1"/>
</dbReference>
<dbReference type="SMART" id="SM00487">
    <property type="entry name" value="DEXDc"/>
    <property type="match status" value="1"/>
</dbReference>
<dbReference type="InterPro" id="IPR001650">
    <property type="entry name" value="Helicase_C-like"/>
</dbReference>
<feature type="region of interest" description="Disordered" evidence="13">
    <location>
        <begin position="356"/>
        <end position="388"/>
    </location>
</feature>
<dbReference type="FunFam" id="3.40.50.300:FF:000015">
    <property type="entry name" value="chromodomain-helicase-DNA-binding protein 9 isoform X1"/>
    <property type="match status" value="1"/>
</dbReference>
<accession>A0AAE9IXB3</accession>
<feature type="compositionally biased region" description="Low complexity" evidence="13">
    <location>
        <begin position="564"/>
        <end position="578"/>
    </location>
</feature>
<evidence type="ECO:0000256" key="5">
    <source>
        <dbReference type="ARBA" id="ARBA00022840"/>
    </source>
</evidence>
<evidence type="ECO:0000256" key="10">
    <source>
        <dbReference type="ARBA" id="ARBA00023242"/>
    </source>
</evidence>
<evidence type="ECO:0000256" key="12">
    <source>
        <dbReference type="SAM" id="Coils"/>
    </source>
</evidence>
<evidence type="ECO:0000256" key="11">
    <source>
        <dbReference type="ARBA" id="ARBA00023274"/>
    </source>
</evidence>
<name>A0AAE9IXB3_CAEBR</name>
<feature type="compositionally biased region" description="Basic and acidic residues" evidence="13">
    <location>
        <begin position="1710"/>
        <end position="1741"/>
    </location>
</feature>
<evidence type="ECO:0000313" key="17">
    <source>
        <dbReference type="EMBL" id="ULU09904.1"/>
    </source>
</evidence>
<protein>
    <recommendedName>
        <fullName evidence="19">Protein CBR-TAG-192</fullName>
    </recommendedName>
</protein>
<dbReference type="SUPFAM" id="SSF54160">
    <property type="entry name" value="Chromo domain-like"/>
    <property type="match status" value="2"/>
</dbReference>
<dbReference type="InterPro" id="IPR000953">
    <property type="entry name" value="Chromo/chromo_shadow_dom"/>
</dbReference>
<feature type="compositionally biased region" description="Pro residues" evidence="13">
    <location>
        <begin position="173"/>
        <end position="184"/>
    </location>
</feature>
<feature type="domain" description="Helicase ATP-binding" evidence="15">
    <location>
        <begin position="1148"/>
        <end position="1326"/>
    </location>
</feature>
<dbReference type="Pfam" id="PF07533">
    <property type="entry name" value="BRK"/>
    <property type="match status" value="1"/>
</dbReference>
<evidence type="ECO:0000256" key="8">
    <source>
        <dbReference type="ARBA" id="ARBA00023125"/>
    </source>
</evidence>
<dbReference type="SMART" id="SM00298">
    <property type="entry name" value="CHROMO"/>
    <property type="match status" value="2"/>
</dbReference>
<feature type="region of interest" description="Disordered" evidence="13">
    <location>
        <begin position="960"/>
        <end position="991"/>
    </location>
</feature>
<dbReference type="Gene3D" id="3.40.5.120">
    <property type="match status" value="1"/>
</dbReference>
<dbReference type="Gene3D" id="3.40.50.10810">
    <property type="entry name" value="Tandem AAA-ATPase domain"/>
    <property type="match status" value="1"/>
</dbReference>
<dbReference type="InterPro" id="IPR049730">
    <property type="entry name" value="SNF2/RAD54-like_C"/>
</dbReference>
<evidence type="ECO:0000313" key="18">
    <source>
        <dbReference type="Proteomes" id="UP000827892"/>
    </source>
</evidence>
<dbReference type="GO" id="GO:0005634">
    <property type="term" value="C:nucleus"/>
    <property type="evidence" value="ECO:0007669"/>
    <property type="project" value="UniProtKB-SubCell"/>
</dbReference>
<feature type="region of interest" description="Disordered" evidence="13">
    <location>
        <begin position="2402"/>
        <end position="2433"/>
    </location>
</feature>
<feature type="compositionally biased region" description="Low complexity" evidence="13">
    <location>
        <begin position="517"/>
        <end position="538"/>
    </location>
</feature>
<keyword evidence="4" id="KW-0378">Hydrolase</keyword>
<dbReference type="InterPro" id="IPR006576">
    <property type="entry name" value="BRK_domain"/>
</dbReference>
<feature type="compositionally biased region" description="Polar residues" evidence="13">
    <location>
        <begin position="818"/>
        <end position="840"/>
    </location>
</feature>
<keyword evidence="6" id="KW-0689">Ribosomal protein</keyword>
<evidence type="ECO:0000256" key="7">
    <source>
        <dbReference type="ARBA" id="ARBA00023015"/>
    </source>
</evidence>
<dbReference type="Pfam" id="PF00828">
    <property type="entry name" value="Ribosomal_L27A"/>
    <property type="match status" value="1"/>
</dbReference>
<dbReference type="InterPro" id="IPR038718">
    <property type="entry name" value="SNF2-like_sf"/>
</dbReference>
<feature type="region of interest" description="Disordered" evidence="13">
    <location>
        <begin position="1"/>
        <end position="110"/>
    </location>
</feature>
<dbReference type="SUPFAM" id="SSF52540">
    <property type="entry name" value="P-loop containing nucleoside triphosphate hydrolases"/>
    <property type="match status" value="2"/>
</dbReference>
<dbReference type="Pfam" id="PF00271">
    <property type="entry name" value="Helicase_C"/>
    <property type="match status" value="1"/>
</dbReference>
<evidence type="ECO:0008006" key="19">
    <source>
        <dbReference type="Google" id="ProtNLM"/>
    </source>
</evidence>
<feature type="compositionally biased region" description="Acidic residues" evidence="13">
    <location>
        <begin position="786"/>
        <end position="796"/>
    </location>
</feature>
<feature type="compositionally biased region" description="Acidic residues" evidence="13">
    <location>
        <begin position="713"/>
        <end position="735"/>
    </location>
</feature>
<evidence type="ECO:0000256" key="1">
    <source>
        <dbReference type="ARBA" id="ARBA00004123"/>
    </source>
</evidence>
<feature type="compositionally biased region" description="Pro residues" evidence="13">
    <location>
        <begin position="23"/>
        <end position="38"/>
    </location>
</feature>
<dbReference type="EMBL" id="CP090891">
    <property type="protein sequence ID" value="ULU09904.1"/>
    <property type="molecule type" value="Genomic_DNA"/>
</dbReference>
<dbReference type="InterPro" id="IPR016197">
    <property type="entry name" value="Chromo-like_dom_sf"/>
</dbReference>
<evidence type="ECO:0000259" key="14">
    <source>
        <dbReference type="PROSITE" id="PS50013"/>
    </source>
</evidence>
<dbReference type="GO" id="GO:0005524">
    <property type="term" value="F:ATP binding"/>
    <property type="evidence" value="ECO:0007669"/>
    <property type="project" value="UniProtKB-KW"/>
</dbReference>
<dbReference type="SMART" id="SM00490">
    <property type="entry name" value="HELICc"/>
    <property type="match status" value="1"/>
</dbReference>
<keyword evidence="5" id="KW-0067">ATP-binding</keyword>
<dbReference type="CDD" id="cd17995">
    <property type="entry name" value="DEXHc_CHD6_7_8_9"/>
    <property type="match status" value="1"/>
</dbReference>
<feature type="compositionally biased region" description="Acidic residues" evidence="13">
    <location>
        <begin position="681"/>
        <end position="701"/>
    </location>
</feature>
<dbReference type="InterPro" id="IPR027417">
    <property type="entry name" value="P-loop_NTPase"/>
</dbReference>
<keyword evidence="2" id="KW-0677">Repeat</keyword>
<feature type="region of interest" description="Disordered" evidence="13">
    <location>
        <begin position="2806"/>
        <end position="2858"/>
    </location>
</feature>
<dbReference type="InterPro" id="IPR001005">
    <property type="entry name" value="SANT/Myb"/>
</dbReference>
<dbReference type="InterPro" id="IPR023780">
    <property type="entry name" value="Chromo_domain"/>
</dbReference>
<feature type="region of interest" description="Disordered" evidence="13">
    <location>
        <begin position="1710"/>
        <end position="1779"/>
    </location>
</feature>
<feature type="domain" description="Helicase C-terminal" evidence="16">
    <location>
        <begin position="1464"/>
        <end position="1628"/>
    </location>
</feature>
<feature type="compositionally biased region" description="Low complexity" evidence="13">
    <location>
        <begin position="254"/>
        <end position="264"/>
    </location>
</feature>
<feature type="compositionally biased region" description="Low complexity" evidence="13">
    <location>
        <begin position="2231"/>
        <end position="2250"/>
    </location>
</feature>
<feature type="compositionally biased region" description="Low complexity" evidence="13">
    <location>
        <begin position="453"/>
        <end position="470"/>
    </location>
</feature>
<evidence type="ECO:0000256" key="4">
    <source>
        <dbReference type="ARBA" id="ARBA00022801"/>
    </source>
</evidence>
<keyword evidence="12" id="KW-0175">Coiled coil</keyword>
<sequence>MDEGDDYVPQMSQMTDYTMMGGPPVPPPGQHQQPPPGSMPQQQRYPGQPMNPYEQHQHQMMMMQQQQHMHQMAPPVQPPVPPPAAPPPAKKPRGKSKKAQQAEAAAAAAAAQAMDPMASMAAMSNNPMMNRNPYPYLQNQMGMYGGAGPPPQHYPGANGQQGYRPGPASGGQPPNPYAQPPQQTPPTSQNYMYHQQQQQQQRGAPPTPQQAQPGYPPPYGYPPQPPPAYPPSQQSPYAPPPQAAHQMRHPQFPPHSQQQQQAPPGYWDSYPGYGGAPPQPPVTSQPMPSKMPQQELWARANQELLDIINQLEKSVHDHKARINQIYTMPRNATAEAEAQQLHAKLTQLQADHYRYSQQLHHQQQQQQWQHQQAAHHQPPTSSQQGPVHVAQTGNQVQLNITADKSRTLISVYHEGYGGSGASSTESKESIVPPEPTPSEVPAKIEEKPAGYPGSYNGMENGSSSSGMPSTSMPPNPYAQPSQPPPQHQQAMYAQYQQQQHHGQQHPQQQQNMNSGYPPHHQQPPQHQQQLPHQQQPHPSVYGIATPSGSAPPIKQEQPMEPHQHQPQHQHQQPQQQQPFSGYPDYPPSSSNSGYQKPEQQQQQSPLVSDPAPMMSSQPQMSQEMSIQQEAVIETPKIEEPYFAAESQSEPQEVISTTEEKPEVPQEEEEVPTTSQEVENPKEEEEESSVLAEEVPDVETEEAPYVNGNSDVAPQEEEEEEVEEVLTDAPVEEEEEKKEPIRESEESTSSGNSSQSSPGPPIATPDEETTPVRLEEIENFSGVQETYGEEEEDDEVDLASSAKSSSKDSKEVEDDDDNLSMNTKDMSEAPSETNDGFTEPSTPLMGATPSRKKSYKRPAVVVAKSRKKKSLDDSDDDDFYPARGRGGAKKRGGGGGGSRKKVVEPVAENNGDAAQKSDDDDDEFLMKIDAPAPDPNAMVVEKILNVRIQKVQVPIQKAETEVPLKEEGEEAAETSEAKAEPTTNGASEEVPTEEVEQEQFLIKWKGRAYCHCDWKTLPELLELDKRVEAKIKRFKAKKAVSYIEDDEDFNSDFVIVDRVVDYIIEDDGQEFVLIKWKSLGYDEVTWEPIEHIPEDKVELWRQRQVIDPAKVRDKQRPEPEEWKKLSTKKVWKNGNSLREYQFEGVDWLLYCYYNAQNCILADEMGLGKTVQTITFLSQVYDYGIHGPFLVVVPLSTIQNWVREFETWTDMNAIVYHGSAHAREVLQQYEVFYDKRHCGAKNWKKNFVKIDALITTFETVVSDVEFLKKIPWRVCVIDEAHRLKNRNCKLLVNGLLAFRMEHRVLLTGTPLQNNIEELFSLLNFLHPQQFDNSATFLEQFGSCQTDDQVQKLQEILKPMMLRRLKEDVEKSLGPKEETIIEVQLSDMQKKFYRAILERNFSHLCKGTSAPSLMNVMMELRKCCNHPFLINGAEETIMNDFRLAHPDWDDETLAQKALVQASGKVVLIEKLLPKLRKDGHKVLIFSQMVKVLDLLEEFLITMSYPFERIDGNVRGDMRQAAIDRFSKENSDRFVFLLCTRAGGLGINLTAADTVIIFDSDWNPQNDLQAQARCHRIGQKKLVKVYRLITSNTYEREMFDKASLKLGLDKAVLQSTTALKAEGTALSKKDVEELLKKGAYGSIMDEENDSAKFNEEDIETILQRRTQTITLEAGQKGSLFAKATFNSTHNKGDDIDIDDPEFWTKWAEKAQVDVEKATATPDGRELIIEEPRKRTKRFEENKMEDVDSDGSEESGKRKRGNPEKRKRRKGEDEDGDYSSSYRPDELATSKAEYFKMEKVLANYGWGRWAEIKKYGDLEIEEQDIEHMSRTLLLHCVREFRGDDRVRQFVFNLIKPKEIGANSKYSAGSMYNQGWAALPEFNPPSFALDSSFQRHVHRHANKLMQKIDMLKHLEVYIIAEERSLVEDFEVKWTDIKLKEMPIVAETFVEGWDTDCDKCFLIGCWRHGLENFDAMRADENLCFHEKNIPAWPIATEFWVRFRRLLSTHQRSIHDPVYDKSKWNRKEEVEFLRVLKSYGVKAPKGDQTGEDWTVFRTFSPMFEKRSDEELHEHFMCVLAMCKRAQGNNDLKPIDLKRAMSIDPIAHRKAIKLLNRINVMRKVHTLAESLTVASLMNCQTTGMPSGWSTEHDKELIEICAQGGLDGLAANVLNKPAFAKIVRPSETTLLRRVIEIVTTVETGKWCGVADVEAVNDSDSEDKKEMAVAAAQAQFLQRMQQQQLQQQASSASAANSANRKAANRKRPNNDNEAKMRAMQQMLMGAAGGAGGAEYANMIALMLMPQMMAAAGGGQNMTAAQQQTINQMLTMLVASAMQQQQPNTSKSSSSQQAQQQAQLQAAVVALAQLAQATSSTSNSVPGSSSAASTADQQNAAILEALMAMALQPGAMQAMASSGTSTPSAAKKAKPTPAPTPKQDTAQATATAQAAALAAAAAAAQQQQQQQAQAAQQAQQAQVTKSQEELIILRILEIAGVGMNELAKLNTMSKESKIPMVHKTTKEPLPEAKRPQIRDLTVFAMSHPEWTIDLTLFKDMPGSSTSSATIAAGAKAASNRPTPVATPKAPTPAPKEPQTPSASATCNIKVGNSLQLDNMISVFNRKTGEPLAASKWPKSENLAAWLDANPDYNVNSQSALPAHLALNGKHTDRIGGEPAVVPSVPTTPAPALTPSTPTTTAQVNAQTQLTNAQAAQLMALAAAQQVQQQQTPTSSKSRSVLIANAAAQAAAAQSQQDKITQQQLEMLQMQMILQQYQQAAAIQQLMYGGYNMPSTSSASSTNNQAATMAALAAAQAAQVASVPSTPTTKQPKFQAASSTASTSSAPAPAATSSATPAAASSSTPSASQAAATSSANSMDDINPLLLTALLQNPQVLNQMIMSDPNTLAMFAAAAQQQPSSTKNTRREYIPLSLVEFARLIDLGWINPRLPIDVSTLWATQKFQINPKILQYNFDLTEKGADSFPYPIDIEVQYATQSAIAAVEKAGGRVRTAYYDVESLEAAVNPKAWFEKGRVVPRRKTPPASLIEYYMDAKNRGYLCEETEIEKERQLSADVRGYELPETLKITSALKSIDQVFHGIPSGCVVSLADRKVFAPKNEVHREYYSSQRSDKLYS</sequence>
<dbReference type="CDD" id="cd18668">
    <property type="entry name" value="CD1_tandem_CHD5-9_like"/>
    <property type="match status" value="1"/>
</dbReference>
<dbReference type="PROSITE" id="PS51192">
    <property type="entry name" value="HELICASE_ATP_BIND_1"/>
    <property type="match status" value="1"/>
</dbReference>
<feature type="compositionally biased region" description="Low complexity" evidence="13">
    <location>
        <begin position="746"/>
        <end position="756"/>
    </location>
</feature>
<dbReference type="GO" id="GO:1990904">
    <property type="term" value="C:ribonucleoprotein complex"/>
    <property type="evidence" value="ECO:0007669"/>
    <property type="project" value="UniProtKB-KW"/>
</dbReference>
<dbReference type="Gene3D" id="1.10.10.60">
    <property type="entry name" value="Homeodomain-like"/>
    <property type="match status" value="1"/>
</dbReference>
<evidence type="ECO:0000256" key="3">
    <source>
        <dbReference type="ARBA" id="ARBA00022741"/>
    </source>
</evidence>
<evidence type="ECO:0000256" key="9">
    <source>
        <dbReference type="ARBA" id="ARBA00023163"/>
    </source>
</evidence>
<feature type="region of interest" description="Disordered" evidence="13">
    <location>
        <begin position="2549"/>
        <end position="2588"/>
    </location>
</feature>
<dbReference type="InterPro" id="IPR056342">
    <property type="entry name" value="HTH_CHD6-9"/>
</dbReference>
<feature type="region of interest" description="Disordered" evidence="13">
    <location>
        <begin position="416"/>
        <end position="921"/>
    </location>
</feature>
<feature type="compositionally biased region" description="Polar residues" evidence="13">
    <location>
        <begin position="2806"/>
        <end position="2815"/>
    </location>
</feature>
<dbReference type="Pfam" id="PF00176">
    <property type="entry name" value="SNF2-rel_dom"/>
    <property type="match status" value="1"/>
</dbReference>
<feature type="compositionally biased region" description="Low complexity" evidence="13">
    <location>
        <begin position="58"/>
        <end position="74"/>
    </location>
</feature>
<keyword evidence="3" id="KW-0547">Nucleotide-binding</keyword>
<keyword evidence="10" id="KW-0539">Nucleus</keyword>
<gene>
    <name evidence="17" type="ORF">L3Y34_014340</name>
</gene>
<dbReference type="PROSITE" id="PS51194">
    <property type="entry name" value="HELICASE_CTER"/>
    <property type="match status" value="1"/>
</dbReference>
<dbReference type="Pfam" id="PF23078">
    <property type="entry name" value="HTH_CHD6-9"/>
    <property type="match status" value="1"/>
</dbReference>
<keyword evidence="7" id="KW-0805">Transcription regulation</keyword>
<dbReference type="SMART" id="SM00717">
    <property type="entry name" value="SANT"/>
    <property type="match status" value="1"/>
</dbReference>
<feature type="compositionally biased region" description="Low complexity" evidence="13">
    <location>
        <begin position="2549"/>
        <end position="2572"/>
    </location>
</feature>
<feature type="compositionally biased region" description="Pro residues" evidence="13">
    <location>
        <begin position="75"/>
        <end position="89"/>
    </location>
</feature>
<keyword evidence="8" id="KW-0238">DNA-binding</keyword>
<evidence type="ECO:0000259" key="15">
    <source>
        <dbReference type="PROSITE" id="PS51192"/>
    </source>
</evidence>
<dbReference type="InterPro" id="IPR021131">
    <property type="entry name" value="Ribosomal_uL15/eL18"/>
</dbReference>
<feature type="region of interest" description="Disordered" evidence="13">
    <location>
        <begin position="145"/>
        <end position="292"/>
    </location>
</feature>
<dbReference type="PROSITE" id="PS50013">
    <property type="entry name" value="CHROMO_2"/>
    <property type="match status" value="2"/>
</dbReference>
<dbReference type="SMART" id="SM00592">
    <property type="entry name" value="BRK"/>
    <property type="match status" value="1"/>
</dbReference>
<dbReference type="GO" id="GO:0003677">
    <property type="term" value="F:DNA binding"/>
    <property type="evidence" value="ECO:0007669"/>
    <property type="project" value="UniProtKB-KW"/>
</dbReference>
<feature type="compositionally biased region" description="Low complexity" evidence="13">
    <location>
        <begin position="2402"/>
        <end position="2414"/>
    </location>
</feature>